<dbReference type="EMBL" id="RXLP01000008">
    <property type="protein sequence ID" value="TCD54643.1"/>
    <property type="molecule type" value="Genomic_DNA"/>
</dbReference>
<name>A0A4R0QQP3_9BIFI</name>
<dbReference type="OrthoDB" id="3234801at2"/>
<evidence type="ECO:0000313" key="1">
    <source>
        <dbReference type="EMBL" id="TCD54643.1"/>
    </source>
</evidence>
<comment type="caution">
    <text evidence="1">The sequence shown here is derived from an EMBL/GenBank/DDBJ whole genome shotgun (WGS) entry which is preliminary data.</text>
</comment>
<sequence length="88" mass="9945">MDIAKKYANIPQGARVVIRTHDGIDEFSGRIQYRDYVGHVDHTTDNSIVLNRDGSANGHRPSEIVDIPFAKIVRLKPIPERPVLKKID</sequence>
<dbReference type="RefSeq" id="WP_131283270.1">
    <property type="nucleotide sequence ID" value="NZ_RXLP01000008.1"/>
</dbReference>
<evidence type="ECO:0000313" key="2">
    <source>
        <dbReference type="Proteomes" id="UP000291289"/>
    </source>
</evidence>
<organism evidence="1 2">
    <name type="scientific">Alloscardovia theropitheci</name>
    <dbReference type="NCBI Taxonomy" id="2496842"/>
    <lineage>
        <taxon>Bacteria</taxon>
        <taxon>Bacillati</taxon>
        <taxon>Actinomycetota</taxon>
        <taxon>Actinomycetes</taxon>
        <taxon>Bifidobacteriales</taxon>
        <taxon>Bifidobacteriaceae</taxon>
        <taxon>Alloscardovia</taxon>
    </lineage>
</organism>
<protein>
    <recommendedName>
        <fullName evidence="3">KOW domain-containing protein</fullName>
    </recommendedName>
</protein>
<dbReference type="Proteomes" id="UP000291289">
    <property type="component" value="Unassembled WGS sequence"/>
</dbReference>
<dbReference type="InterPro" id="IPR046571">
    <property type="entry name" value="DUF6725"/>
</dbReference>
<reference evidence="1 2" key="1">
    <citation type="submission" date="2018-12" db="EMBL/GenBank/DDBJ databases">
        <title>Alloscrdovia theropitheci sp. nov: a novel taxon from the feces of the bleeding-herat monkey (Theropithecus geleda).</title>
        <authorList>
            <person name="Modesto M."/>
        </authorList>
    </citation>
    <scope>NUCLEOTIDE SEQUENCE [LARGE SCALE GENOMIC DNA]</scope>
    <source>
        <strain evidence="1 2">GLDI4/2</strain>
    </source>
</reference>
<keyword evidence="2" id="KW-1185">Reference proteome</keyword>
<accession>A0A4R0QQP3</accession>
<dbReference type="AlphaFoldDB" id="A0A4R0QQP3"/>
<evidence type="ECO:0008006" key="3">
    <source>
        <dbReference type="Google" id="ProtNLM"/>
    </source>
</evidence>
<dbReference type="Pfam" id="PF20486">
    <property type="entry name" value="DUF6725"/>
    <property type="match status" value="1"/>
</dbReference>
<gene>
    <name evidence="1" type="ORF">EJ419_02070</name>
</gene>
<proteinExistence type="predicted"/>